<protein>
    <recommendedName>
        <fullName evidence="5">ElaB/YqjD/DUF883 family membrane-anchored ribosome-binding protein</fullName>
    </recommendedName>
</protein>
<organism evidence="3 4">
    <name type="scientific">Sphingomonas faeni</name>
    <dbReference type="NCBI Taxonomy" id="185950"/>
    <lineage>
        <taxon>Bacteria</taxon>
        <taxon>Pseudomonadati</taxon>
        <taxon>Pseudomonadota</taxon>
        <taxon>Alphaproteobacteria</taxon>
        <taxon>Sphingomonadales</taxon>
        <taxon>Sphingomonadaceae</taxon>
        <taxon>Sphingomonas</taxon>
    </lineage>
</organism>
<reference evidence="3 4" key="1">
    <citation type="submission" date="2018-04" db="EMBL/GenBank/DDBJ databases">
        <title>Genomic Encyclopedia of Type Strains, Phase III (KMG-III): the genomes of soil and plant-associated and newly described type strains.</title>
        <authorList>
            <person name="Whitman W."/>
        </authorList>
    </citation>
    <scope>NUCLEOTIDE SEQUENCE [LARGE SCALE GENOMIC DNA]</scope>
    <source>
        <strain evidence="3 4">MA-olki</strain>
    </source>
</reference>
<sequence length="159" mass="16380">MTDAKTTANEAAHETESRLREGLDTVRETASKVYHDAGDKASEVLEVSREKTKRVVNNLESNPLGILVGGLAVGALAGALLPRSAREKELLAPVGKRLSETLVAATAAAKDAGRSELGELGLTKDNARDQAKGLLEGIVKAVTTAGAAGAKAVSQKPAV</sequence>
<feature type="transmembrane region" description="Helical" evidence="2">
    <location>
        <begin position="64"/>
        <end position="81"/>
    </location>
</feature>
<keyword evidence="2" id="KW-1133">Transmembrane helix</keyword>
<name>A0A2T5UCV1_9SPHN</name>
<evidence type="ECO:0008006" key="5">
    <source>
        <dbReference type="Google" id="ProtNLM"/>
    </source>
</evidence>
<dbReference type="RefSeq" id="WP_107952281.1">
    <property type="nucleotide sequence ID" value="NZ_QAYE01000001.1"/>
</dbReference>
<feature type="compositionally biased region" description="Basic and acidic residues" evidence="1">
    <location>
        <begin position="11"/>
        <end position="24"/>
    </location>
</feature>
<dbReference type="AlphaFoldDB" id="A0A2T5UCV1"/>
<dbReference type="OrthoDB" id="7584899at2"/>
<accession>A0A2T5UCV1</accession>
<gene>
    <name evidence="3" type="ORF">C8J25_101802</name>
</gene>
<evidence type="ECO:0000256" key="1">
    <source>
        <dbReference type="SAM" id="MobiDB-lite"/>
    </source>
</evidence>
<dbReference type="GeneID" id="91004873"/>
<evidence type="ECO:0000313" key="3">
    <source>
        <dbReference type="EMBL" id="PTW49294.1"/>
    </source>
</evidence>
<dbReference type="Proteomes" id="UP000244013">
    <property type="component" value="Unassembled WGS sequence"/>
</dbReference>
<evidence type="ECO:0000313" key="4">
    <source>
        <dbReference type="Proteomes" id="UP000244013"/>
    </source>
</evidence>
<keyword evidence="2" id="KW-0472">Membrane</keyword>
<keyword evidence="2" id="KW-0812">Transmembrane</keyword>
<proteinExistence type="predicted"/>
<comment type="caution">
    <text evidence="3">The sequence shown here is derived from an EMBL/GenBank/DDBJ whole genome shotgun (WGS) entry which is preliminary data.</text>
</comment>
<dbReference type="EMBL" id="QAYE01000001">
    <property type="protein sequence ID" value="PTW49294.1"/>
    <property type="molecule type" value="Genomic_DNA"/>
</dbReference>
<feature type="region of interest" description="Disordered" evidence="1">
    <location>
        <begin position="1"/>
        <end position="24"/>
    </location>
</feature>
<evidence type="ECO:0000256" key="2">
    <source>
        <dbReference type="SAM" id="Phobius"/>
    </source>
</evidence>